<dbReference type="AlphaFoldDB" id="A0A505DQS9"/>
<evidence type="ECO:0000256" key="1">
    <source>
        <dbReference type="ARBA" id="ARBA00007637"/>
    </source>
</evidence>
<dbReference type="PANTHER" id="PTHR43000">
    <property type="entry name" value="DTDP-D-GLUCOSE 4,6-DEHYDRATASE-RELATED"/>
    <property type="match status" value="1"/>
</dbReference>
<dbReference type="Pfam" id="PF01370">
    <property type="entry name" value="Epimerase"/>
    <property type="match status" value="1"/>
</dbReference>
<evidence type="ECO:0000313" key="3">
    <source>
        <dbReference type="EMBL" id="TPQ23560.1"/>
    </source>
</evidence>
<evidence type="ECO:0000313" key="4">
    <source>
        <dbReference type="Proteomes" id="UP000317378"/>
    </source>
</evidence>
<dbReference type="InterPro" id="IPR001509">
    <property type="entry name" value="Epimerase_deHydtase"/>
</dbReference>
<keyword evidence="4" id="KW-1185">Reference proteome</keyword>
<dbReference type="OrthoDB" id="4559195at2"/>
<sequence>MTGAGTRGTLGRQDGKSGRVVVLGATGFVGRHASAALEAAGHEVLAVSRQPGKISASCRFHPMDLVADGPRALAELIDEERPAMVVNAAGVAWTSSETQLHQGNQLLVDRLLSALGTASWRPRLIHLGTVHEYEPQALGAALVEDSPTRPVTPYGRSKLLGTQAVLESARQGRVDALVLRVSNMVGAGIPPGSLLGRIAQQLHAGRGAREPVEIRIPPLRGSRDFVDAEDASEAIVAAVAAPEVTGRVVNIGSGESVQVRAMVDLLVTASGRAARLREEPGGAVGTTTDADVMRIDITAAHELLGWSPRRRPEQSMRDLWQSVGGGAFSRGAG</sequence>
<dbReference type="InterPro" id="IPR036291">
    <property type="entry name" value="NAD(P)-bd_dom_sf"/>
</dbReference>
<dbReference type="Proteomes" id="UP000317378">
    <property type="component" value="Unassembled WGS sequence"/>
</dbReference>
<evidence type="ECO:0000259" key="2">
    <source>
        <dbReference type="Pfam" id="PF01370"/>
    </source>
</evidence>
<proteinExistence type="inferred from homology"/>
<name>A0A505DQS9_9ACTN</name>
<organism evidence="3 4">
    <name type="scientific">Streptomyces sporangiiformans</name>
    <dbReference type="NCBI Taxonomy" id="2315329"/>
    <lineage>
        <taxon>Bacteria</taxon>
        <taxon>Bacillati</taxon>
        <taxon>Actinomycetota</taxon>
        <taxon>Actinomycetes</taxon>
        <taxon>Kitasatosporales</taxon>
        <taxon>Streptomycetaceae</taxon>
        <taxon>Streptomyces</taxon>
    </lineage>
</organism>
<feature type="domain" description="NAD-dependent epimerase/dehydratase" evidence="2">
    <location>
        <begin position="20"/>
        <end position="252"/>
    </location>
</feature>
<comment type="caution">
    <text evidence="3">The sequence shown here is derived from an EMBL/GenBank/DDBJ whole genome shotgun (WGS) entry which is preliminary data.</text>
</comment>
<protein>
    <submittedName>
        <fullName evidence="3">NAD-dependent epimerase/dehydratase family protein</fullName>
    </submittedName>
</protein>
<dbReference type="Gene3D" id="3.40.50.720">
    <property type="entry name" value="NAD(P)-binding Rossmann-like Domain"/>
    <property type="match status" value="1"/>
</dbReference>
<dbReference type="RefSeq" id="WP_119098892.1">
    <property type="nucleotide sequence ID" value="NZ_QXMJ01000045.1"/>
</dbReference>
<accession>A0A505DQS9</accession>
<dbReference type="SUPFAM" id="SSF51735">
    <property type="entry name" value="NAD(P)-binding Rossmann-fold domains"/>
    <property type="match status" value="1"/>
</dbReference>
<gene>
    <name evidence="3" type="ORF">FGD71_003535</name>
</gene>
<reference evidence="3 4" key="1">
    <citation type="submission" date="2019-06" db="EMBL/GenBank/DDBJ databases">
        <title>Streptomyces sporangiiformans sp. nov., a novel actinomycete isolated from soil in Mount Song.</title>
        <authorList>
            <person name="Han L."/>
        </authorList>
    </citation>
    <scope>NUCLEOTIDE SEQUENCE [LARGE SCALE GENOMIC DNA]</scope>
    <source>
        <strain evidence="3 4">NEAU-SSA 1</strain>
    </source>
</reference>
<dbReference type="EMBL" id="VCHX02000045">
    <property type="protein sequence ID" value="TPQ23560.1"/>
    <property type="molecule type" value="Genomic_DNA"/>
</dbReference>
<comment type="similarity">
    <text evidence="1">Belongs to the NAD(P)-dependent epimerase/dehydratase family.</text>
</comment>